<dbReference type="Pfam" id="PF06831">
    <property type="entry name" value="H2TH"/>
    <property type="match status" value="1"/>
</dbReference>
<sequence>MPELPEVETVRRGVSPHLLGRVITGVTVRESRLRWPVPVDLAQRVCGQQVLGVSRRAKYLLVEFDQGSLMIHLGMSGRLYFVAPNTPVEKHDHLDFALDSDQWLRYSDPRRFGAVLWLEGEVGNHSLLSHLGPEPLSEDFTGDYLAARAKGRSAAIKTVLMDGRIVVGVGNIYANEALFMAGIRPDRAAGKISLARYRRLVECVQLVLQRAIDQGGTTLRDFVGGDGKPGYFKQELLVYGRAGLPCPQCRGVLKEIRQAQRSTVFCPACQR</sequence>
<comment type="subunit">
    <text evidence="3 15">Monomer.</text>
</comment>
<feature type="active site" description="Schiff-base intermediate with DNA" evidence="15">
    <location>
        <position position="2"/>
    </location>
</feature>
<evidence type="ECO:0000313" key="19">
    <source>
        <dbReference type="Proteomes" id="UP000765845"/>
    </source>
</evidence>
<dbReference type="HAMAP" id="MF_00103">
    <property type="entry name" value="Fapy_DNA_glycosyl"/>
    <property type="match status" value="1"/>
</dbReference>
<dbReference type="SUPFAM" id="SSF57716">
    <property type="entry name" value="Glucocorticoid receptor-like (DNA-binding domain)"/>
    <property type="match status" value="1"/>
</dbReference>
<dbReference type="EMBL" id="JAAWWK010000004">
    <property type="protein sequence ID" value="NKI18111.1"/>
    <property type="molecule type" value="Genomic_DNA"/>
</dbReference>
<keyword evidence="6 15" id="KW-0863">Zinc-finger</keyword>
<dbReference type="Pfam" id="PF06827">
    <property type="entry name" value="zf-FPG_IleRS"/>
    <property type="match status" value="1"/>
</dbReference>
<organism evidence="18 19">
    <name type="scientific">Spongiibacter thalassae</name>
    <dbReference type="NCBI Taxonomy" id="2721624"/>
    <lineage>
        <taxon>Bacteria</taxon>
        <taxon>Pseudomonadati</taxon>
        <taxon>Pseudomonadota</taxon>
        <taxon>Gammaproteobacteria</taxon>
        <taxon>Cellvibrionales</taxon>
        <taxon>Spongiibacteraceae</taxon>
        <taxon>Spongiibacter</taxon>
    </lineage>
</organism>
<accession>A0ABX1GG37</accession>
<dbReference type="InterPro" id="IPR012319">
    <property type="entry name" value="FPG_cat"/>
</dbReference>
<reference evidence="18 19" key="1">
    <citation type="submission" date="2020-04" db="EMBL/GenBank/DDBJ databases">
        <authorList>
            <person name="Yoon J."/>
        </authorList>
    </citation>
    <scope>NUCLEOTIDE SEQUENCE [LARGE SCALE GENOMIC DNA]</scope>
    <source>
        <strain evidence="18 19">KMU-166</strain>
    </source>
</reference>
<dbReference type="PROSITE" id="PS51066">
    <property type="entry name" value="ZF_FPG_2"/>
    <property type="match status" value="1"/>
</dbReference>
<evidence type="ECO:0000256" key="1">
    <source>
        <dbReference type="ARBA" id="ARBA00001668"/>
    </source>
</evidence>
<dbReference type="GO" id="GO:0008534">
    <property type="term" value="F:oxidized purine nucleobase lesion DNA N-glycosylase activity"/>
    <property type="evidence" value="ECO:0007669"/>
    <property type="project" value="UniProtKB-EC"/>
</dbReference>
<dbReference type="RefSeq" id="WP_168450641.1">
    <property type="nucleotide sequence ID" value="NZ_JAAWWK010000004.1"/>
</dbReference>
<evidence type="ECO:0000256" key="9">
    <source>
        <dbReference type="ARBA" id="ARBA00023125"/>
    </source>
</evidence>
<dbReference type="SMART" id="SM01232">
    <property type="entry name" value="H2TH"/>
    <property type="match status" value="1"/>
</dbReference>
<comment type="similarity">
    <text evidence="2 15">Belongs to the FPG family.</text>
</comment>
<dbReference type="InterPro" id="IPR010663">
    <property type="entry name" value="Znf_FPG/IleRS"/>
</dbReference>
<comment type="cofactor">
    <cofactor evidence="15">
        <name>Zn(2+)</name>
        <dbReference type="ChEBI" id="CHEBI:29105"/>
    </cofactor>
    <text evidence="15">Binds 1 zinc ion per subunit.</text>
</comment>
<keyword evidence="7 15" id="KW-0378">Hydrolase</keyword>
<dbReference type="SUPFAM" id="SSF81624">
    <property type="entry name" value="N-terminal domain of MutM-like DNA repair proteins"/>
    <property type="match status" value="1"/>
</dbReference>
<evidence type="ECO:0000256" key="2">
    <source>
        <dbReference type="ARBA" id="ARBA00009409"/>
    </source>
</evidence>
<evidence type="ECO:0000256" key="4">
    <source>
        <dbReference type="ARBA" id="ARBA00022723"/>
    </source>
</evidence>
<dbReference type="Proteomes" id="UP000765845">
    <property type="component" value="Unassembled WGS sequence"/>
</dbReference>
<name>A0ABX1GG37_9GAMM</name>
<dbReference type="NCBIfam" id="TIGR00577">
    <property type="entry name" value="fpg"/>
    <property type="match status" value="1"/>
</dbReference>
<dbReference type="Gene3D" id="3.20.190.10">
    <property type="entry name" value="MutM-like, N-terminal"/>
    <property type="match status" value="1"/>
</dbReference>
<dbReference type="SMART" id="SM00898">
    <property type="entry name" value="Fapy_DNA_glyco"/>
    <property type="match status" value="1"/>
</dbReference>
<comment type="function">
    <text evidence="15">Involved in base excision repair of DNA damaged by oxidation or by mutagenic agents. Acts as DNA glycosylase that recognizes and removes damaged bases. Has a preference for oxidized purines, such as 7,8-dihydro-8-oxoguanine (8-oxoG). Has AP (apurinic/apyrimidinic) lyase activity and introduces nicks in the DNA strand. Cleaves the DNA backbone by beta-delta elimination to generate a single-strand break at the site of the removed base with both 3'- and 5'-phosphates.</text>
</comment>
<comment type="catalytic activity">
    <reaction evidence="1 15">
        <text>Hydrolysis of DNA containing ring-opened 7-methylguanine residues, releasing 2,6-diamino-4-hydroxy-5-(N-methyl)formamidopyrimidine.</text>
        <dbReference type="EC" id="3.2.2.23"/>
    </reaction>
</comment>
<dbReference type="GO" id="GO:0140078">
    <property type="term" value="F:class I DNA-(apurinic or apyrimidinic site) endonuclease activity"/>
    <property type="evidence" value="ECO:0007669"/>
    <property type="project" value="UniProtKB-EC"/>
</dbReference>
<dbReference type="NCBIfam" id="NF002211">
    <property type="entry name" value="PRK01103.1"/>
    <property type="match status" value="1"/>
</dbReference>
<keyword evidence="5 15" id="KW-0227">DNA damage</keyword>
<dbReference type="PROSITE" id="PS51068">
    <property type="entry name" value="FPG_CAT"/>
    <property type="match status" value="1"/>
</dbReference>
<dbReference type="InterPro" id="IPR015886">
    <property type="entry name" value="H2TH_FPG"/>
</dbReference>
<keyword evidence="11 15" id="KW-0456">Lyase</keyword>
<evidence type="ECO:0000256" key="11">
    <source>
        <dbReference type="ARBA" id="ARBA00023239"/>
    </source>
</evidence>
<dbReference type="SUPFAM" id="SSF46946">
    <property type="entry name" value="S13-like H2TH domain"/>
    <property type="match status" value="1"/>
</dbReference>
<comment type="catalytic activity">
    <reaction evidence="14 15">
        <text>2'-deoxyribonucleotide-(2'-deoxyribose 5'-phosphate)-2'-deoxyribonucleotide-DNA = a 3'-end 2'-deoxyribonucleotide-(2,3-dehydro-2,3-deoxyribose 5'-phosphate)-DNA + a 5'-end 5'-phospho-2'-deoxyribonucleoside-DNA + H(+)</text>
        <dbReference type="Rhea" id="RHEA:66592"/>
        <dbReference type="Rhea" id="RHEA-COMP:13180"/>
        <dbReference type="Rhea" id="RHEA-COMP:16897"/>
        <dbReference type="Rhea" id="RHEA-COMP:17067"/>
        <dbReference type="ChEBI" id="CHEBI:15378"/>
        <dbReference type="ChEBI" id="CHEBI:136412"/>
        <dbReference type="ChEBI" id="CHEBI:157695"/>
        <dbReference type="ChEBI" id="CHEBI:167181"/>
        <dbReference type="EC" id="4.2.99.18"/>
    </reaction>
</comment>
<keyword evidence="9 15" id="KW-0238">DNA-binding</keyword>
<evidence type="ECO:0000256" key="12">
    <source>
        <dbReference type="ARBA" id="ARBA00023268"/>
    </source>
</evidence>
<feature type="binding site" evidence="15">
    <location>
        <position position="152"/>
    </location>
    <ligand>
        <name>DNA</name>
        <dbReference type="ChEBI" id="CHEBI:16991"/>
    </ligand>
</feature>
<feature type="domain" description="Formamidopyrimidine-DNA glycosylase catalytic" evidence="17">
    <location>
        <begin position="2"/>
        <end position="113"/>
    </location>
</feature>
<protein>
    <recommendedName>
        <fullName evidence="15">Formamidopyrimidine-DNA glycosylase</fullName>
        <shortName evidence="15">Fapy-DNA glycosylase</shortName>
        <ecNumber evidence="15">3.2.2.23</ecNumber>
    </recommendedName>
    <alternativeName>
        <fullName evidence="15">DNA-(apurinic or apyrimidinic site) lyase MutM</fullName>
        <shortName evidence="15">AP lyase MutM</shortName>
        <ecNumber evidence="15">4.2.99.18</ecNumber>
    </alternativeName>
</protein>
<gene>
    <name evidence="15 18" type="primary">mutM</name>
    <name evidence="15" type="synonym">fpg</name>
    <name evidence="18" type="ORF">HCU74_11915</name>
</gene>
<evidence type="ECO:0000256" key="13">
    <source>
        <dbReference type="ARBA" id="ARBA00023295"/>
    </source>
</evidence>
<dbReference type="InterPro" id="IPR020629">
    <property type="entry name" value="FPG_Glyclase"/>
</dbReference>
<keyword evidence="8 15" id="KW-0862">Zinc</keyword>
<evidence type="ECO:0000256" key="10">
    <source>
        <dbReference type="ARBA" id="ARBA00023204"/>
    </source>
</evidence>
<evidence type="ECO:0000256" key="6">
    <source>
        <dbReference type="ARBA" id="ARBA00022771"/>
    </source>
</evidence>
<feature type="active site" description="Proton donor; for beta-elimination activity" evidence="15">
    <location>
        <position position="58"/>
    </location>
</feature>
<keyword evidence="10 15" id="KW-0234">DNA repair</keyword>
<evidence type="ECO:0000256" key="5">
    <source>
        <dbReference type="ARBA" id="ARBA00022763"/>
    </source>
</evidence>
<dbReference type="Gene3D" id="1.10.8.50">
    <property type="match status" value="1"/>
</dbReference>
<keyword evidence="19" id="KW-1185">Reference proteome</keyword>
<feature type="binding site" evidence="15">
    <location>
        <position position="91"/>
    </location>
    <ligand>
        <name>DNA</name>
        <dbReference type="ChEBI" id="CHEBI:16991"/>
    </ligand>
</feature>
<keyword evidence="12 15" id="KW-0511">Multifunctional enzyme</keyword>
<feature type="domain" description="FPG-type" evidence="16">
    <location>
        <begin position="237"/>
        <end position="271"/>
    </location>
</feature>
<evidence type="ECO:0000256" key="14">
    <source>
        <dbReference type="ARBA" id="ARBA00044632"/>
    </source>
</evidence>
<dbReference type="InterPro" id="IPR000214">
    <property type="entry name" value="Znf_DNA_glyclase/AP_lyase"/>
</dbReference>
<evidence type="ECO:0000256" key="8">
    <source>
        <dbReference type="ARBA" id="ARBA00022833"/>
    </source>
</evidence>
<proteinExistence type="inferred from homology"/>
<evidence type="ECO:0000256" key="15">
    <source>
        <dbReference type="HAMAP-Rule" id="MF_00103"/>
    </source>
</evidence>
<feature type="binding site" evidence="15">
    <location>
        <position position="110"/>
    </location>
    <ligand>
        <name>DNA</name>
        <dbReference type="ChEBI" id="CHEBI:16991"/>
    </ligand>
</feature>
<dbReference type="CDD" id="cd08966">
    <property type="entry name" value="EcFpg-like_N"/>
    <property type="match status" value="1"/>
</dbReference>
<evidence type="ECO:0000256" key="3">
    <source>
        <dbReference type="ARBA" id="ARBA00011245"/>
    </source>
</evidence>
<dbReference type="Pfam" id="PF01149">
    <property type="entry name" value="Fapy_DNA_glyco"/>
    <property type="match status" value="1"/>
</dbReference>
<evidence type="ECO:0000259" key="17">
    <source>
        <dbReference type="PROSITE" id="PS51068"/>
    </source>
</evidence>
<dbReference type="EC" id="4.2.99.18" evidence="15"/>
<evidence type="ECO:0000259" key="16">
    <source>
        <dbReference type="PROSITE" id="PS51066"/>
    </source>
</evidence>
<keyword evidence="4 15" id="KW-0479">Metal-binding</keyword>
<keyword evidence="13 15" id="KW-0326">Glycosidase</keyword>
<dbReference type="EC" id="3.2.2.23" evidence="15"/>
<comment type="caution">
    <text evidence="18">The sequence shown here is derived from an EMBL/GenBank/DDBJ whole genome shotgun (WGS) entry which is preliminary data.</text>
</comment>
<dbReference type="InterPro" id="IPR010979">
    <property type="entry name" value="Ribosomal_uS13-like_H2TH"/>
</dbReference>
<feature type="active site" description="Proton donor" evidence="15">
    <location>
        <position position="3"/>
    </location>
</feature>
<feature type="active site" description="Proton donor; for delta-elimination activity" evidence="15">
    <location>
        <position position="261"/>
    </location>
</feature>
<dbReference type="PANTHER" id="PTHR22993">
    <property type="entry name" value="FORMAMIDOPYRIMIDINE-DNA GLYCOSYLASE"/>
    <property type="match status" value="1"/>
</dbReference>
<dbReference type="PANTHER" id="PTHR22993:SF9">
    <property type="entry name" value="FORMAMIDOPYRIMIDINE-DNA GLYCOSYLASE"/>
    <property type="match status" value="1"/>
</dbReference>
<evidence type="ECO:0000256" key="7">
    <source>
        <dbReference type="ARBA" id="ARBA00022801"/>
    </source>
</evidence>
<evidence type="ECO:0000313" key="18">
    <source>
        <dbReference type="EMBL" id="NKI18111.1"/>
    </source>
</evidence>
<dbReference type="InterPro" id="IPR035937">
    <property type="entry name" value="FPG_N"/>
</dbReference>